<name>A0A6N9U2K9_STRHA</name>
<dbReference type="RefSeq" id="WP_164345159.1">
    <property type="nucleotide sequence ID" value="NZ_JAAGLQ010000298.1"/>
</dbReference>
<evidence type="ECO:0000256" key="1">
    <source>
        <dbReference type="ARBA" id="ARBA00022603"/>
    </source>
</evidence>
<evidence type="ECO:0000256" key="3">
    <source>
        <dbReference type="ARBA" id="ARBA00022691"/>
    </source>
</evidence>
<evidence type="ECO:0000256" key="2">
    <source>
        <dbReference type="ARBA" id="ARBA00022679"/>
    </source>
</evidence>
<reference evidence="6 7" key="1">
    <citation type="submission" date="2020-01" db="EMBL/GenBank/DDBJ databases">
        <title>Insect and environment-associated Actinomycetes.</title>
        <authorList>
            <person name="Currrie C."/>
            <person name="Chevrette M."/>
            <person name="Carlson C."/>
            <person name="Stubbendieck R."/>
            <person name="Wendt-Pienkowski E."/>
        </authorList>
    </citation>
    <scope>NUCLEOTIDE SEQUENCE [LARGE SCALE GENOMIC DNA]</scope>
    <source>
        <strain evidence="6 7">SID11342</strain>
    </source>
</reference>
<evidence type="ECO:0000313" key="6">
    <source>
        <dbReference type="EMBL" id="NEA16802.1"/>
    </source>
</evidence>
<accession>A0A6N9U2K9</accession>
<proteinExistence type="predicted"/>
<evidence type="ECO:0000259" key="5">
    <source>
        <dbReference type="Pfam" id="PF13649"/>
    </source>
</evidence>
<evidence type="ECO:0000256" key="4">
    <source>
        <dbReference type="SAM" id="MobiDB-lite"/>
    </source>
</evidence>
<dbReference type="PANTHER" id="PTHR43464:SF19">
    <property type="entry name" value="UBIQUINONE BIOSYNTHESIS O-METHYLTRANSFERASE, MITOCHONDRIAL"/>
    <property type="match status" value="1"/>
</dbReference>
<dbReference type="GO" id="GO:0032259">
    <property type="term" value="P:methylation"/>
    <property type="evidence" value="ECO:0007669"/>
    <property type="project" value="UniProtKB-KW"/>
</dbReference>
<evidence type="ECO:0000313" key="7">
    <source>
        <dbReference type="Proteomes" id="UP000471293"/>
    </source>
</evidence>
<dbReference type="EMBL" id="JAAGLQ010000298">
    <property type="protein sequence ID" value="NEA16802.1"/>
    <property type="molecule type" value="Genomic_DNA"/>
</dbReference>
<dbReference type="SUPFAM" id="SSF53335">
    <property type="entry name" value="S-adenosyl-L-methionine-dependent methyltransferases"/>
    <property type="match status" value="1"/>
</dbReference>
<dbReference type="CDD" id="cd02440">
    <property type="entry name" value="AdoMet_MTases"/>
    <property type="match status" value="1"/>
</dbReference>
<dbReference type="Proteomes" id="UP000471293">
    <property type="component" value="Unassembled WGS sequence"/>
</dbReference>
<feature type="region of interest" description="Disordered" evidence="4">
    <location>
        <begin position="236"/>
        <end position="256"/>
    </location>
</feature>
<dbReference type="GO" id="GO:0008168">
    <property type="term" value="F:methyltransferase activity"/>
    <property type="evidence" value="ECO:0007669"/>
    <property type="project" value="UniProtKB-KW"/>
</dbReference>
<dbReference type="Gene3D" id="3.40.50.150">
    <property type="entry name" value="Vaccinia Virus protein VP39"/>
    <property type="match status" value="1"/>
</dbReference>
<comment type="caution">
    <text evidence="6">The sequence shown here is derived from an EMBL/GenBank/DDBJ whole genome shotgun (WGS) entry which is preliminary data.</text>
</comment>
<sequence length="256" mass="27994">MADACFAHPRLAPLYDPLAPDRGDLDPYLRMADDFGARRVLDIGCGTGVFALLLAGRGIEMVGVDPARASLDVARSKPGGERVRWICGDAEALPPLQVDLVTMTANLAQAIADPQDWSTTLRVAYDSLRPGGRLVFETRDPAARAWEQWTPADSRTVTEIPGAGAVESWVEVTSVDGPLVSFRWTYAFAADGQVLTSDSTLRFRERAKVERDLGAQGFEVEEVRDAPDRPGKEFVFVARRRQKRGSDSPSVEHAPE</sequence>
<feature type="domain" description="Methyltransferase" evidence="5">
    <location>
        <begin position="40"/>
        <end position="132"/>
    </location>
</feature>
<dbReference type="Pfam" id="PF13649">
    <property type="entry name" value="Methyltransf_25"/>
    <property type="match status" value="1"/>
</dbReference>
<dbReference type="InterPro" id="IPR029063">
    <property type="entry name" value="SAM-dependent_MTases_sf"/>
</dbReference>
<gene>
    <name evidence="6" type="ORF">G3I29_14960</name>
</gene>
<dbReference type="AlphaFoldDB" id="A0A6N9U2K9"/>
<protein>
    <submittedName>
        <fullName evidence="6">Class I SAM-dependent methyltransferase</fullName>
    </submittedName>
</protein>
<keyword evidence="2 6" id="KW-0808">Transferase</keyword>
<dbReference type="PANTHER" id="PTHR43464">
    <property type="entry name" value="METHYLTRANSFERASE"/>
    <property type="match status" value="1"/>
</dbReference>
<organism evidence="6 7">
    <name type="scientific">Streptomyces halstedii</name>
    <dbReference type="NCBI Taxonomy" id="1944"/>
    <lineage>
        <taxon>Bacteria</taxon>
        <taxon>Bacillati</taxon>
        <taxon>Actinomycetota</taxon>
        <taxon>Actinomycetes</taxon>
        <taxon>Kitasatosporales</taxon>
        <taxon>Streptomycetaceae</taxon>
        <taxon>Streptomyces</taxon>
    </lineage>
</organism>
<keyword evidence="3" id="KW-0949">S-adenosyl-L-methionine</keyword>
<keyword evidence="1 6" id="KW-0489">Methyltransferase</keyword>
<dbReference type="InterPro" id="IPR041698">
    <property type="entry name" value="Methyltransf_25"/>
</dbReference>